<reference evidence="5" key="1">
    <citation type="submission" date="2023-06" db="EMBL/GenBank/DDBJ databases">
        <authorList>
            <person name="Zhang S."/>
        </authorList>
    </citation>
    <scope>NUCLEOTIDE SEQUENCE</scope>
    <source>
        <strain evidence="5">SG2303</strain>
    </source>
</reference>
<evidence type="ECO:0000313" key="5">
    <source>
        <dbReference type="EMBL" id="MDN0073738.1"/>
    </source>
</evidence>
<dbReference type="RefSeq" id="WP_289828272.1">
    <property type="nucleotide sequence ID" value="NZ_JAUEDK010000003.1"/>
</dbReference>
<dbReference type="InterPro" id="IPR016039">
    <property type="entry name" value="Thiolase-like"/>
</dbReference>
<dbReference type="NCBIfam" id="NF006618">
    <property type="entry name" value="PRK09185.1"/>
    <property type="match status" value="1"/>
</dbReference>
<keyword evidence="2 3" id="KW-0808">Transferase</keyword>
<dbReference type="InterPro" id="IPR018201">
    <property type="entry name" value="Ketoacyl_synth_AS"/>
</dbReference>
<gene>
    <name evidence="5" type="ORF">QU481_02365</name>
</gene>
<keyword evidence="6" id="KW-1185">Reference proteome</keyword>
<protein>
    <submittedName>
        <fullName evidence="5">Beta-ketoacyl-[acyl-carrier-protein] synthase family protein</fullName>
    </submittedName>
</protein>
<dbReference type="InterPro" id="IPR000794">
    <property type="entry name" value="Beta-ketoacyl_synthase"/>
</dbReference>
<proteinExistence type="inferred from homology"/>
<comment type="similarity">
    <text evidence="1 3">Belongs to the thiolase-like superfamily. Beta-ketoacyl-ACP synthases family.</text>
</comment>
<evidence type="ECO:0000256" key="2">
    <source>
        <dbReference type="ARBA" id="ARBA00022679"/>
    </source>
</evidence>
<dbReference type="EMBL" id="JAUEDK010000003">
    <property type="protein sequence ID" value="MDN0073738.1"/>
    <property type="molecule type" value="Genomic_DNA"/>
</dbReference>
<feature type="domain" description="Ketosynthase family 3 (KS3)" evidence="4">
    <location>
        <begin position="1"/>
        <end position="394"/>
    </location>
</feature>
<dbReference type="PANTHER" id="PTHR11712:SF320">
    <property type="entry name" value="BETA-KETOACYL SYNTHASE"/>
    <property type="match status" value="1"/>
</dbReference>
<dbReference type="PROSITE" id="PS00606">
    <property type="entry name" value="KS3_1"/>
    <property type="match status" value="1"/>
</dbReference>
<dbReference type="Gene3D" id="3.40.47.10">
    <property type="match status" value="1"/>
</dbReference>
<dbReference type="PANTHER" id="PTHR11712">
    <property type="entry name" value="POLYKETIDE SYNTHASE-RELATED"/>
    <property type="match status" value="1"/>
</dbReference>
<evidence type="ECO:0000259" key="4">
    <source>
        <dbReference type="PROSITE" id="PS52004"/>
    </source>
</evidence>
<dbReference type="Pfam" id="PF00109">
    <property type="entry name" value="ketoacyl-synt"/>
    <property type="match status" value="1"/>
</dbReference>
<dbReference type="InterPro" id="IPR014030">
    <property type="entry name" value="Ketoacyl_synth_N"/>
</dbReference>
<evidence type="ECO:0000313" key="6">
    <source>
        <dbReference type="Proteomes" id="UP001168540"/>
    </source>
</evidence>
<name>A0ABT7XIZ5_9NEIS</name>
<evidence type="ECO:0000256" key="1">
    <source>
        <dbReference type="ARBA" id="ARBA00008467"/>
    </source>
</evidence>
<dbReference type="SUPFAM" id="SSF53901">
    <property type="entry name" value="Thiolase-like"/>
    <property type="match status" value="2"/>
</dbReference>
<dbReference type="InterPro" id="IPR014031">
    <property type="entry name" value="Ketoacyl_synth_C"/>
</dbReference>
<dbReference type="Pfam" id="PF02801">
    <property type="entry name" value="Ketoacyl-synt_C"/>
    <property type="match status" value="1"/>
</dbReference>
<evidence type="ECO:0000256" key="3">
    <source>
        <dbReference type="RuleBase" id="RU003694"/>
    </source>
</evidence>
<dbReference type="CDD" id="cd00834">
    <property type="entry name" value="KAS_I_II"/>
    <property type="match status" value="1"/>
</dbReference>
<organism evidence="5 6">
    <name type="scientific">Crenobacter oryzisoli</name>
    <dbReference type="NCBI Taxonomy" id="3056844"/>
    <lineage>
        <taxon>Bacteria</taxon>
        <taxon>Pseudomonadati</taxon>
        <taxon>Pseudomonadota</taxon>
        <taxon>Betaproteobacteria</taxon>
        <taxon>Neisseriales</taxon>
        <taxon>Neisseriaceae</taxon>
        <taxon>Crenobacter</taxon>
    </lineage>
</organism>
<dbReference type="Proteomes" id="UP001168540">
    <property type="component" value="Unassembled WGS sequence"/>
</dbReference>
<dbReference type="PROSITE" id="PS52004">
    <property type="entry name" value="KS3_2"/>
    <property type="match status" value="1"/>
</dbReference>
<accession>A0ABT7XIZ5</accession>
<comment type="caution">
    <text evidence="5">The sequence shown here is derived from an EMBL/GenBank/DDBJ whole genome shotgun (WGS) entry which is preliminary data.</text>
</comment>
<dbReference type="InterPro" id="IPR020841">
    <property type="entry name" value="PKS_Beta-ketoAc_synthase_dom"/>
</dbReference>
<dbReference type="SMART" id="SM00825">
    <property type="entry name" value="PKS_KS"/>
    <property type="match status" value="1"/>
</dbReference>
<sequence length="401" mass="40871">MYPLHLTAFTATSALGAGLAPTLAALEANRSGLAPCAFETVDLPAYVGEVAGLDDVTLPAALADYDCRNNRLALLALQQDGFADAVRGAVMRYGAERVGVFLGTSTSGILETELAYRRLDESGAFIAPPSYRGSHTPQAVADVVARSLGLGGPAFVVLTACSSGAKVFASAARLIGAGMIDAAVVGGVDSLCLTTLYGFNSLELVSPEPCRPYDVARCGISIGEAGAFALLERPAQDLPGDAVLLAGVGEASDAYHMSSPPPDGHGAFAAMQAALQRAGLMPSQVDYLNLHGTATPSNDAAEGQAVMQLFGRSVPASSTKGATGHTLGAAGALETVIAALALQHGLIPGSPGSRELDPALDLDYVFVPRHQALGVVMSNSFGFGGSNASVVLRRADARMDA</sequence>